<evidence type="ECO:0000256" key="1">
    <source>
        <dbReference type="SAM" id="MobiDB-lite"/>
    </source>
</evidence>
<protein>
    <submittedName>
        <fullName evidence="2">Phage terminase large subunit family protein</fullName>
    </submittedName>
</protein>
<gene>
    <name evidence="2" type="ORF">KJ970_04850</name>
</gene>
<feature type="region of interest" description="Disordered" evidence="1">
    <location>
        <begin position="1"/>
        <end position="22"/>
    </location>
</feature>
<sequence>MRSPPLQYNPAQSGSKGMQSTVGMKSVPADMIVFDELDETPHWTLRCPACNNWLAPAKEFPTKLGEEVPFIKFRPDESHYLACVKCGAELDLGRGEWVADFPNRDIHGYRISQLFSSKIDPGEILQEYRTTRFPDRFYNLKIGIPWADLERRLDESAVLSLCTDYVMGRDCDRAYRFMGVDTGKNLHVVIMATHNDLKSPMVIHLETCHE</sequence>
<dbReference type="Proteomes" id="UP000777784">
    <property type="component" value="Unassembled WGS sequence"/>
</dbReference>
<organism evidence="2 3">
    <name type="scientific">Eiseniibacteriota bacterium</name>
    <dbReference type="NCBI Taxonomy" id="2212470"/>
    <lineage>
        <taxon>Bacteria</taxon>
        <taxon>Candidatus Eiseniibacteriota</taxon>
    </lineage>
</organism>
<comment type="caution">
    <text evidence="2">The sequence shown here is derived from an EMBL/GenBank/DDBJ whole genome shotgun (WGS) entry which is preliminary data.</text>
</comment>
<dbReference type="AlphaFoldDB" id="A0A948W640"/>
<proteinExistence type="predicted"/>
<evidence type="ECO:0000313" key="3">
    <source>
        <dbReference type="Proteomes" id="UP000777784"/>
    </source>
</evidence>
<evidence type="ECO:0000313" key="2">
    <source>
        <dbReference type="EMBL" id="MBU2690236.1"/>
    </source>
</evidence>
<accession>A0A948W640</accession>
<feature type="non-terminal residue" evidence="2">
    <location>
        <position position="210"/>
    </location>
</feature>
<dbReference type="EMBL" id="JAHJDP010000027">
    <property type="protein sequence ID" value="MBU2690236.1"/>
    <property type="molecule type" value="Genomic_DNA"/>
</dbReference>
<reference evidence="2" key="1">
    <citation type="submission" date="2021-05" db="EMBL/GenBank/DDBJ databases">
        <title>Energy efficiency and biological interactions define the core microbiome of deep oligotrophic groundwater.</title>
        <authorList>
            <person name="Mehrshad M."/>
            <person name="Lopez-Fernandez M."/>
            <person name="Bell E."/>
            <person name="Bernier-Latmani R."/>
            <person name="Bertilsson S."/>
            <person name="Dopson M."/>
        </authorList>
    </citation>
    <scope>NUCLEOTIDE SEQUENCE</scope>
    <source>
        <strain evidence="2">Modern_marine.mb.64</strain>
    </source>
</reference>
<name>A0A948W640_UNCEI</name>
<feature type="compositionally biased region" description="Polar residues" evidence="1">
    <location>
        <begin position="9"/>
        <end position="22"/>
    </location>
</feature>